<dbReference type="Proteomes" id="UP001341840">
    <property type="component" value="Unassembled WGS sequence"/>
</dbReference>
<dbReference type="EMBL" id="JASCZI010070705">
    <property type="protein sequence ID" value="MED6142495.1"/>
    <property type="molecule type" value="Genomic_DNA"/>
</dbReference>
<proteinExistence type="predicted"/>
<reference evidence="1 2" key="1">
    <citation type="journal article" date="2023" name="Plants (Basel)">
        <title>Bridging the Gap: Combining Genomics and Transcriptomics Approaches to Understand Stylosanthes scabra, an Orphan Legume from the Brazilian Caatinga.</title>
        <authorList>
            <person name="Ferreira-Neto J.R.C."/>
            <person name="da Silva M.D."/>
            <person name="Binneck E."/>
            <person name="de Melo N.F."/>
            <person name="da Silva R.H."/>
            <person name="de Melo A.L.T.M."/>
            <person name="Pandolfi V."/>
            <person name="Bustamante F.O."/>
            <person name="Brasileiro-Vidal A.C."/>
            <person name="Benko-Iseppon A.M."/>
        </authorList>
    </citation>
    <scope>NUCLEOTIDE SEQUENCE [LARGE SCALE GENOMIC DNA]</scope>
    <source>
        <tissue evidence="1">Leaves</tissue>
    </source>
</reference>
<gene>
    <name evidence="1" type="ORF">PIB30_114302</name>
</gene>
<comment type="caution">
    <text evidence="1">The sequence shown here is derived from an EMBL/GenBank/DDBJ whole genome shotgun (WGS) entry which is preliminary data.</text>
</comment>
<evidence type="ECO:0000313" key="1">
    <source>
        <dbReference type="EMBL" id="MED6142495.1"/>
    </source>
</evidence>
<accession>A0ABU6T1Q0</accession>
<keyword evidence="2" id="KW-1185">Reference proteome</keyword>
<sequence length="72" mass="8123">MEVDSTIAILARMDAMTQQFSVVNKKLEKIEAASIKLQQRQISYVASVGVPMKITCAASSRKMHQWSKPIIW</sequence>
<organism evidence="1 2">
    <name type="scientific">Stylosanthes scabra</name>
    <dbReference type="NCBI Taxonomy" id="79078"/>
    <lineage>
        <taxon>Eukaryota</taxon>
        <taxon>Viridiplantae</taxon>
        <taxon>Streptophyta</taxon>
        <taxon>Embryophyta</taxon>
        <taxon>Tracheophyta</taxon>
        <taxon>Spermatophyta</taxon>
        <taxon>Magnoliopsida</taxon>
        <taxon>eudicotyledons</taxon>
        <taxon>Gunneridae</taxon>
        <taxon>Pentapetalae</taxon>
        <taxon>rosids</taxon>
        <taxon>fabids</taxon>
        <taxon>Fabales</taxon>
        <taxon>Fabaceae</taxon>
        <taxon>Papilionoideae</taxon>
        <taxon>50 kb inversion clade</taxon>
        <taxon>dalbergioids sensu lato</taxon>
        <taxon>Dalbergieae</taxon>
        <taxon>Pterocarpus clade</taxon>
        <taxon>Stylosanthes</taxon>
    </lineage>
</organism>
<feature type="non-terminal residue" evidence="1">
    <location>
        <position position="72"/>
    </location>
</feature>
<protein>
    <submittedName>
        <fullName evidence="1">Uncharacterized protein</fullName>
    </submittedName>
</protein>
<evidence type="ECO:0000313" key="2">
    <source>
        <dbReference type="Proteomes" id="UP001341840"/>
    </source>
</evidence>
<name>A0ABU6T1Q0_9FABA</name>